<dbReference type="Gene3D" id="2.60.40.10">
    <property type="entry name" value="Immunoglobulins"/>
    <property type="match status" value="1"/>
</dbReference>
<dbReference type="STRING" id="1121322.SAMN02745136_01825"/>
<organism evidence="4 5">
    <name type="scientific">Anaerocolumna jejuensis DSM 15929</name>
    <dbReference type="NCBI Taxonomy" id="1121322"/>
    <lineage>
        <taxon>Bacteria</taxon>
        <taxon>Bacillati</taxon>
        <taxon>Bacillota</taxon>
        <taxon>Clostridia</taxon>
        <taxon>Lachnospirales</taxon>
        <taxon>Lachnospiraceae</taxon>
        <taxon>Anaerocolumna</taxon>
    </lineage>
</organism>
<dbReference type="InterPro" id="IPR050288">
    <property type="entry name" value="Cellulose_deg_GH3"/>
</dbReference>
<keyword evidence="5" id="KW-1185">Reference proteome</keyword>
<name>A0A1M6Q195_9FIRM</name>
<dbReference type="EMBL" id="FRAC01000009">
    <property type="protein sequence ID" value="SHK13891.1"/>
    <property type="molecule type" value="Genomic_DNA"/>
</dbReference>
<dbReference type="Gene3D" id="3.40.50.1700">
    <property type="entry name" value="Glycoside hydrolase family 3 C-terminal domain"/>
    <property type="match status" value="1"/>
</dbReference>
<dbReference type="InterPro" id="IPR017853">
    <property type="entry name" value="GH"/>
</dbReference>
<dbReference type="GO" id="GO:0009251">
    <property type="term" value="P:glucan catabolic process"/>
    <property type="evidence" value="ECO:0007669"/>
    <property type="project" value="TreeGrafter"/>
</dbReference>
<gene>
    <name evidence="4" type="ORF">SAMN02745136_01825</name>
</gene>
<protein>
    <submittedName>
        <fullName evidence="4">Beta-glucosidase</fullName>
    </submittedName>
</protein>
<evidence type="ECO:0000313" key="5">
    <source>
        <dbReference type="Proteomes" id="UP000184386"/>
    </source>
</evidence>
<dbReference type="PANTHER" id="PTHR42715">
    <property type="entry name" value="BETA-GLUCOSIDASE"/>
    <property type="match status" value="1"/>
</dbReference>
<dbReference type="SUPFAM" id="SSF52279">
    <property type="entry name" value="Beta-D-glucan exohydrolase, C-terminal domain"/>
    <property type="match status" value="1"/>
</dbReference>
<dbReference type="Pfam" id="PF14310">
    <property type="entry name" value="Fn3-like"/>
    <property type="match status" value="1"/>
</dbReference>
<dbReference type="SMART" id="SM01217">
    <property type="entry name" value="Fn3_like"/>
    <property type="match status" value="1"/>
</dbReference>
<dbReference type="Pfam" id="PF01915">
    <property type="entry name" value="Glyco_hydro_3_C"/>
    <property type="match status" value="1"/>
</dbReference>
<proteinExistence type="inferred from homology"/>
<dbReference type="PANTHER" id="PTHR42715:SF3">
    <property type="entry name" value="BETA-GLUCOSIDASE B-RELATED"/>
    <property type="match status" value="1"/>
</dbReference>
<evidence type="ECO:0000256" key="2">
    <source>
        <dbReference type="ARBA" id="ARBA00022801"/>
    </source>
</evidence>
<dbReference type="InterPro" id="IPR002772">
    <property type="entry name" value="Glyco_hydro_3_C"/>
</dbReference>
<accession>A0A1M6Q195</accession>
<dbReference type="Proteomes" id="UP000184386">
    <property type="component" value="Unassembled WGS sequence"/>
</dbReference>
<dbReference type="InterPro" id="IPR013783">
    <property type="entry name" value="Ig-like_fold"/>
</dbReference>
<dbReference type="RefSeq" id="WP_073274994.1">
    <property type="nucleotide sequence ID" value="NZ_FRAC01000009.1"/>
</dbReference>
<sequence length="690" mass="77191">MRDVVKNTKLTENCSKEEIKRFVDEIIPQLTLEEKIGIMSGQSTEEKLMDDLFVIEHYNMKPYPTMAVDRLGLPNVRFVDGPRGVVSGSSTCFPVSMARGASFDRELEEKIGEVIGAEIRAQGGNYFGGVCINLPRNPRWGRAQECYGEDQYHLGEMGAALTRGVQSQNVMACIKHFAMNSIENARFKADVFADKRTLHEVYLPHFKRCIEEGAASVMGAYNKVYGDQASESKLLLKDILRTMWDFEGFTLSDFIWAVKDAVKAVQNGMNIEMPSLLCYVNQLPDAVAEGRIDSKDIDEAVGYILRTILYFETRKDPKAYAPECIASPEHIEVARRAAEESMVLLKNEGKVLPFKPEKTKRIVVLGVLGNTENIGDHGSSKVHPWYTVTPLRGLMRKMPTAEILYHDGNDLEKAKSLAKEADAVVIVAGYIHSDEGEYLADRSDIAEMGGDRASMRLHKRDIDLIKGLKGINPNTVVSLVGSSAILIDEWEQDVPAILFSFYSGMEGGNALADILFGDVCPSGKLPYTVTCAEEDYPEFDPDCTSITYEYYHGYAKMEKENRKVLYPFGYGLSYTTFEIGTPLITSFQNKAKITVTVKNTGNRKGAEIVQLYVGCEGSKVDRPVKLLKDFARIELAPGEEREVCLQVTKENMAYFDEAENGFVQEDIVYAAYIGNCSRMKELQTVKFTFR</sequence>
<dbReference type="InterPro" id="IPR001764">
    <property type="entry name" value="Glyco_hydro_3_N"/>
</dbReference>
<dbReference type="GO" id="GO:0008422">
    <property type="term" value="F:beta-glucosidase activity"/>
    <property type="evidence" value="ECO:0007669"/>
    <property type="project" value="TreeGrafter"/>
</dbReference>
<dbReference type="Pfam" id="PF00933">
    <property type="entry name" value="Glyco_hydro_3"/>
    <property type="match status" value="1"/>
</dbReference>
<dbReference type="PRINTS" id="PR00133">
    <property type="entry name" value="GLHYDRLASE3"/>
</dbReference>
<evidence type="ECO:0000313" key="4">
    <source>
        <dbReference type="EMBL" id="SHK13891.1"/>
    </source>
</evidence>
<evidence type="ECO:0000256" key="1">
    <source>
        <dbReference type="ARBA" id="ARBA00005336"/>
    </source>
</evidence>
<dbReference type="Gene3D" id="3.20.20.300">
    <property type="entry name" value="Glycoside hydrolase, family 3, N-terminal domain"/>
    <property type="match status" value="1"/>
</dbReference>
<keyword evidence="2" id="KW-0378">Hydrolase</keyword>
<dbReference type="AlphaFoldDB" id="A0A1M6Q195"/>
<comment type="similarity">
    <text evidence="1">Belongs to the glycosyl hydrolase 3 family.</text>
</comment>
<dbReference type="InterPro" id="IPR036962">
    <property type="entry name" value="Glyco_hydro_3_N_sf"/>
</dbReference>
<dbReference type="SUPFAM" id="SSF51445">
    <property type="entry name" value="(Trans)glycosidases"/>
    <property type="match status" value="1"/>
</dbReference>
<dbReference type="OrthoDB" id="98455at2"/>
<feature type="domain" description="Fibronectin type III-like" evidence="3">
    <location>
        <begin position="607"/>
        <end position="677"/>
    </location>
</feature>
<dbReference type="InterPro" id="IPR026891">
    <property type="entry name" value="Fn3-like"/>
</dbReference>
<evidence type="ECO:0000259" key="3">
    <source>
        <dbReference type="SMART" id="SM01217"/>
    </source>
</evidence>
<dbReference type="InterPro" id="IPR036881">
    <property type="entry name" value="Glyco_hydro_3_C_sf"/>
</dbReference>
<reference evidence="4 5" key="1">
    <citation type="submission" date="2016-11" db="EMBL/GenBank/DDBJ databases">
        <authorList>
            <person name="Jaros S."/>
            <person name="Januszkiewicz K."/>
            <person name="Wedrychowicz H."/>
        </authorList>
    </citation>
    <scope>NUCLEOTIDE SEQUENCE [LARGE SCALE GENOMIC DNA]</scope>
    <source>
        <strain evidence="4 5">DSM 15929</strain>
    </source>
</reference>